<evidence type="ECO:0000313" key="2">
    <source>
        <dbReference type="EMBL" id="KAA8916428.1"/>
    </source>
</evidence>
<gene>
    <name evidence="2" type="ORF">TRICI_001423</name>
</gene>
<protein>
    <submittedName>
        <fullName evidence="2">Uncharacterized protein</fullName>
    </submittedName>
</protein>
<dbReference type="GO" id="GO:0005742">
    <property type="term" value="C:mitochondrial outer membrane translocase complex"/>
    <property type="evidence" value="ECO:0007669"/>
    <property type="project" value="InterPro"/>
</dbReference>
<evidence type="ECO:0000256" key="1">
    <source>
        <dbReference type="SAM" id="MobiDB-lite"/>
    </source>
</evidence>
<dbReference type="InterPro" id="IPR020266">
    <property type="entry name" value="Tom6"/>
</dbReference>
<sequence>MHACRDAGGSEGRLGGLKFFHSSNEENTDKMVKHESEEVSTVSAIAELVKNGATPVILNITLFVAGVAFIKSPLMDNLAPQ</sequence>
<reference evidence="2" key="1">
    <citation type="journal article" date="2019" name="G3 (Bethesda)">
        <title>Genome Assemblies of Two Rare Opportunistic Yeast Pathogens: Diutina rugosa (syn. Candida rugosa) and Trichomonascus ciferrii (syn. Candida ciferrii).</title>
        <authorList>
            <person name="Mixao V."/>
            <person name="Saus E."/>
            <person name="Hansen A.P."/>
            <person name="Lass-Florl C."/>
            <person name="Gabaldon T."/>
        </authorList>
    </citation>
    <scope>NUCLEOTIDE SEQUENCE</scope>
    <source>
        <strain evidence="2">CBS 4856</strain>
    </source>
</reference>
<dbReference type="Pfam" id="PF17112">
    <property type="entry name" value="Tom6"/>
    <property type="match status" value="1"/>
</dbReference>
<comment type="caution">
    <text evidence="2">The sequence shown here is derived from an EMBL/GenBank/DDBJ whole genome shotgun (WGS) entry which is preliminary data.</text>
</comment>
<dbReference type="Proteomes" id="UP000761534">
    <property type="component" value="Unassembled WGS sequence"/>
</dbReference>
<feature type="region of interest" description="Disordered" evidence="1">
    <location>
        <begin position="1"/>
        <end position="20"/>
    </location>
</feature>
<evidence type="ECO:0000313" key="3">
    <source>
        <dbReference type="Proteomes" id="UP000761534"/>
    </source>
</evidence>
<organism evidence="2 3">
    <name type="scientific">Trichomonascus ciferrii</name>
    <dbReference type="NCBI Taxonomy" id="44093"/>
    <lineage>
        <taxon>Eukaryota</taxon>
        <taxon>Fungi</taxon>
        <taxon>Dikarya</taxon>
        <taxon>Ascomycota</taxon>
        <taxon>Saccharomycotina</taxon>
        <taxon>Dipodascomycetes</taxon>
        <taxon>Dipodascales</taxon>
        <taxon>Trichomonascaceae</taxon>
        <taxon>Trichomonascus</taxon>
        <taxon>Trichomonascus ciferrii complex</taxon>
    </lineage>
</organism>
<name>A0A642V9C2_9ASCO</name>
<accession>A0A642V9C2</accession>
<keyword evidence="3" id="KW-1185">Reference proteome</keyword>
<proteinExistence type="predicted"/>
<dbReference type="EMBL" id="SWFS01000099">
    <property type="protein sequence ID" value="KAA8916428.1"/>
    <property type="molecule type" value="Genomic_DNA"/>
</dbReference>
<dbReference type="VEuPathDB" id="FungiDB:TRICI_001423"/>
<dbReference type="GO" id="GO:0030150">
    <property type="term" value="P:protein import into mitochondrial matrix"/>
    <property type="evidence" value="ECO:0007669"/>
    <property type="project" value="InterPro"/>
</dbReference>
<dbReference type="AlphaFoldDB" id="A0A642V9C2"/>
<dbReference type="OrthoDB" id="3991365at2759"/>